<dbReference type="OrthoDB" id="1893065at2759"/>
<gene>
    <name evidence="4" type="ORF">FNV43_RR07501</name>
</gene>
<protein>
    <recommendedName>
        <fullName evidence="3">LOB domain-containing protein</fullName>
    </recommendedName>
</protein>
<keyword evidence="5" id="KW-1185">Reference proteome</keyword>
<comment type="similarity">
    <text evidence="1">Belongs to the LOB domain-containing protein family.</text>
</comment>
<feature type="compositionally biased region" description="Polar residues" evidence="2">
    <location>
        <begin position="348"/>
        <end position="359"/>
    </location>
</feature>
<proteinExistence type="inferred from homology"/>
<reference evidence="4" key="1">
    <citation type="submission" date="2020-03" db="EMBL/GenBank/DDBJ databases">
        <title>A high-quality chromosome-level genome assembly of a woody plant with both climbing and erect habits, Rhamnella rubrinervis.</title>
        <authorList>
            <person name="Lu Z."/>
            <person name="Yang Y."/>
            <person name="Zhu X."/>
            <person name="Sun Y."/>
        </authorList>
    </citation>
    <scope>NUCLEOTIDE SEQUENCE</scope>
    <source>
        <strain evidence="4">BYM</strain>
        <tissue evidence="4">Leaf</tissue>
    </source>
</reference>
<dbReference type="PANTHER" id="PTHR31301">
    <property type="entry name" value="LOB DOMAIN-CONTAINING PROTEIN 4-RELATED"/>
    <property type="match status" value="1"/>
</dbReference>
<name>A0A8K0HFE7_9ROSA</name>
<dbReference type="AlphaFoldDB" id="A0A8K0HFE7"/>
<evidence type="ECO:0000313" key="5">
    <source>
        <dbReference type="Proteomes" id="UP000796880"/>
    </source>
</evidence>
<dbReference type="Proteomes" id="UP000796880">
    <property type="component" value="Unassembled WGS sequence"/>
</dbReference>
<dbReference type="PANTHER" id="PTHR31301:SF165">
    <property type="entry name" value="LOB DOMAIN PROTEIN"/>
    <property type="match status" value="1"/>
</dbReference>
<feature type="region of interest" description="Disordered" evidence="2">
    <location>
        <begin position="294"/>
        <end position="359"/>
    </location>
</feature>
<evidence type="ECO:0000256" key="1">
    <source>
        <dbReference type="ARBA" id="ARBA00005474"/>
    </source>
</evidence>
<accession>A0A8K0HFE7</accession>
<feature type="compositionally biased region" description="Polar residues" evidence="2">
    <location>
        <begin position="319"/>
        <end position="330"/>
    </location>
</feature>
<comment type="caution">
    <text evidence="4">The sequence shown here is derived from an EMBL/GenBank/DDBJ whole genome shotgun (WGS) entry which is preliminary data.</text>
</comment>
<dbReference type="PROSITE" id="PS50891">
    <property type="entry name" value="LOB"/>
    <property type="match status" value="1"/>
</dbReference>
<organism evidence="4 5">
    <name type="scientific">Rhamnella rubrinervis</name>
    <dbReference type="NCBI Taxonomy" id="2594499"/>
    <lineage>
        <taxon>Eukaryota</taxon>
        <taxon>Viridiplantae</taxon>
        <taxon>Streptophyta</taxon>
        <taxon>Embryophyta</taxon>
        <taxon>Tracheophyta</taxon>
        <taxon>Spermatophyta</taxon>
        <taxon>Magnoliopsida</taxon>
        <taxon>eudicotyledons</taxon>
        <taxon>Gunneridae</taxon>
        <taxon>Pentapetalae</taxon>
        <taxon>rosids</taxon>
        <taxon>fabids</taxon>
        <taxon>Rosales</taxon>
        <taxon>Rhamnaceae</taxon>
        <taxon>rhamnoid group</taxon>
        <taxon>Rhamneae</taxon>
        <taxon>Rhamnella</taxon>
    </lineage>
</organism>
<evidence type="ECO:0000313" key="4">
    <source>
        <dbReference type="EMBL" id="KAF3451406.1"/>
    </source>
</evidence>
<feature type="compositionally biased region" description="Low complexity" evidence="2">
    <location>
        <begin position="336"/>
        <end position="347"/>
    </location>
</feature>
<dbReference type="Pfam" id="PF03195">
    <property type="entry name" value="LOB"/>
    <property type="match status" value="1"/>
</dbReference>
<sequence>MVLKRQNEEGGSGIRNTRQACAACKLQRRKCKSDCVTAPYFPAETAEDFKDTHKIFGVSNITKWLQSLDSEANKKAASDSFKWEASVWKTNPGRGPLGVYQDLQKEYKELEEKYKELLIKGQGVHDQLNHNPPINKSSSQQLQDHHRQFVQNNNDNLNVRHPNRALMNIGRHGQGHECPPPNMMNNNNSIDHRYNDQYLMMPWTRMESLPVPYNYGPLVHDNYGGQVRGRGSIIRPNSMSQTPQPLFVNGLMINNSYSNPFHRAGSSHSLGPSTSNNFGNYSTTALLNTVDQNEHDVGVPSNPAAAINPTAQPFHARPSPTQVRRSTQATRGVHSLQQRHQQHLLQRYSSHQNSNNQGN</sequence>
<feature type="domain" description="LOB" evidence="3">
    <location>
        <begin position="19"/>
        <end position="121"/>
    </location>
</feature>
<evidence type="ECO:0000259" key="3">
    <source>
        <dbReference type="PROSITE" id="PS50891"/>
    </source>
</evidence>
<dbReference type="InterPro" id="IPR004883">
    <property type="entry name" value="LOB"/>
</dbReference>
<dbReference type="EMBL" id="VOIH02000003">
    <property type="protein sequence ID" value="KAF3451406.1"/>
    <property type="molecule type" value="Genomic_DNA"/>
</dbReference>
<evidence type="ECO:0000256" key="2">
    <source>
        <dbReference type="SAM" id="MobiDB-lite"/>
    </source>
</evidence>